<evidence type="ECO:0000313" key="6">
    <source>
        <dbReference type="Proteomes" id="UP000531916"/>
    </source>
</evidence>
<dbReference type="Proteomes" id="UP000218543">
    <property type="component" value="Unassembled WGS sequence"/>
</dbReference>
<sequence length="82" mass="8415">MGAYLGSKVKGEDPTVPMVGNAIGTVLGNKAGEKFTKEMLSKGYSPVTSDVIGTVSGGTMTIGTAIDFGIEESQKKGDSNEK</sequence>
<dbReference type="AlphaFoldDB" id="A0A2A2BPI4"/>
<comment type="caution">
    <text evidence="4">The sequence shown here is derived from an EMBL/GenBank/DDBJ whole genome shotgun (WGS) entry which is preliminary data.</text>
</comment>
<dbReference type="RefSeq" id="WP_000501573.1">
    <property type="nucleotide sequence ID" value="NZ_AP027185.1"/>
</dbReference>
<name>A0A2A2BPI4_ECOLX</name>
<evidence type="ECO:0000313" key="1">
    <source>
        <dbReference type="EMBL" id="EFC2249543.1"/>
    </source>
</evidence>
<dbReference type="EMBL" id="JABUPJ010000087">
    <property type="protein sequence ID" value="NYQ42000.1"/>
    <property type="molecule type" value="Genomic_DNA"/>
</dbReference>
<dbReference type="EMBL" id="AASEPP010000286">
    <property type="protein sequence ID" value="EFC2250024.1"/>
    <property type="molecule type" value="Genomic_DNA"/>
</dbReference>
<organism evidence="4 5">
    <name type="scientific">Escherichia coli</name>
    <dbReference type="NCBI Taxonomy" id="562"/>
    <lineage>
        <taxon>Bacteria</taxon>
        <taxon>Pseudomonadati</taxon>
        <taxon>Pseudomonadota</taxon>
        <taxon>Gammaproteobacteria</taxon>
        <taxon>Enterobacterales</taxon>
        <taxon>Enterobacteriaceae</taxon>
        <taxon>Escherichia</taxon>
    </lineage>
</organism>
<dbReference type="EMBL" id="MRVZ01000207">
    <property type="protein sequence ID" value="PAU09639.1"/>
    <property type="molecule type" value="Genomic_DNA"/>
</dbReference>
<reference evidence="1 6" key="2">
    <citation type="submission" date="2019-04" db="EMBL/GenBank/DDBJ databases">
        <authorList>
            <consortium name="NARMS: The National Antimicrobial Resistance Monitoring System"/>
        </authorList>
    </citation>
    <scope>NUCLEOTIDE SEQUENCE [LARGE SCALE GENOMIC DNA]</scope>
    <source>
        <strain evidence="1 6">FSIS11919500</strain>
    </source>
</reference>
<protein>
    <submittedName>
        <fullName evidence="4">Hemagglutinin</fullName>
    </submittedName>
</protein>
<proteinExistence type="predicted"/>
<evidence type="ECO:0000313" key="3">
    <source>
        <dbReference type="EMBL" id="NYQ42000.1"/>
    </source>
</evidence>
<evidence type="ECO:0000313" key="4">
    <source>
        <dbReference type="EMBL" id="PAU09639.1"/>
    </source>
</evidence>
<evidence type="ECO:0000313" key="2">
    <source>
        <dbReference type="EMBL" id="EFC2250024.1"/>
    </source>
</evidence>
<reference evidence="3" key="3">
    <citation type="journal article" date="2020" name="J. Appl. Microbiol.">
        <title>Genetic characterization of Shigatoxigenic and enteropathogenic Escherichia coli O80:H2 from diarrheic and septicemic calves and relatedness to human Shigatoxigenic E. coli O80:H2.</title>
        <authorList>
            <person name="Habets A."/>
            <person name="Crombe F."/>
            <person name="Nakamura K."/>
            <person name="Guerin V."/>
            <person name="De Rauw K."/>
            <person name="Pierard D."/>
            <person name="Saulmont M."/>
            <person name="Hayashi T."/>
            <person name="Mainil J.G."/>
            <person name="Thiry D."/>
        </authorList>
    </citation>
    <scope>NUCLEOTIDE SEQUENCE [LARGE SCALE GENOMIC DNA]</scope>
    <source>
        <strain evidence="3">EH3306</strain>
    </source>
</reference>
<dbReference type="EMBL" id="AASEPP010000112">
    <property type="protein sequence ID" value="EFC2249543.1"/>
    <property type="molecule type" value="Genomic_DNA"/>
</dbReference>
<dbReference type="Proteomes" id="UP000531916">
    <property type="component" value="Unassembled WGS sequence"/>
</dbReference>
<dbReference type="Proteomes" id="UP000540485">
    <property type="component" value="Unassembled WGS sequence"/>
</dbReference>
<reference evidence="4 5" key="1">
    <citation type="submission" date="2016-12" db="EMBL/GenBank/DDBJ databases">
        <title>Real-Time Genomic Investigation Underlying the Public Health Response to a Shiga Toxin-Producing Escherichia Coli O26:H11 Outbreak in a Nursery.</title>
        <authorList>
            <person name="Ferdous M."/>
            <person name="Moran-Gilad J."/>
            <person name="Rossen J.W."/>
            <person name="Gdalevich M."/>
        </authorList>
    </citation>
    <scope>NUCLEOTIDE SEQUENCE [LARGE SCALE GENOMIC DNA]</scope>
    <source>
        <strain evidence="4 5">STEC 514-2</strain>
    </source>
</reference>
<evidence type="ECO:0000313" key="5">
    <source>
        <dbReference type="Proteomes" id="UP000218543"/>
    </source>
</evidence>
<gene>
    <name evidence="4" type="ORF">BTQ06_28940</name>
    <name evidence="1" type="ORF">E5H86_28155</name>
    <name evidence="2" type="ORF">E5H86_30795</name>
    <name evidence="3" type="ORF">G4A38_26540</name>
</gene>
<accession>A0A2A2BPI4</accession>